<reference evidence="3 4" key="1">
    <citation type="submission" date="2019-12" db="EMBL/GenBank/DDBJ databases">
        <title>Genomic-based taxomic classification of the family Erythrobacteraceae.</title>
        <authorList>
            <person name="Xu L."/>
        </authorList>
    </citation>
    <scope>NUCLEOTIDE SEQUENCE [LARGE SCALE GENOMIC DNA]</scope>
    <source>
        <strain evidence="3 4">JCM 10282</strain>
    </source>
</reference>
<feature type="region of interest" description="Disordered" evidence="1">
    <location>
        <begin position="207"/>
        <end position="245"/>
    </location>
</feature>
<reference evidence="2 5" key="2">
    <citation type="submission" date="2020-08" db="EMBL/GenBank/DDBJ databases">
        <title>Genomic Encyclopedia of Type Strains, Phase IV (KMG-IV): sequencing the most valuable type-strain genomes for metagenomic binning, comparative biology and taxonomic classification.</title>
        <authorList>
            <person name="Goeker M."/>
        </authorList>
    </citation>
    <scope>NUCLEOTIDE SEQUENCE [LARGE SCALE GENOMIC DNA]</scope>
    <source>
        <strain evidence="2 5">DSM 8510</strain>
    </source>
</reference>
<sequence length="584" mass="63391">MDTLRGTFDSDANADRGWDASDDDGPESSQRRDLPPHAIGQDERRMQVRAYNHWASLLGERMFPNIEDLDPAALPDFGPHSVLLDFSGGIDNPAVCFLGAKLGQECGATGVITRLSDVPPRSLLSRITDHYMQILANQAPIGFEAEFVNYAGVALLYRGILLPYSSDDSTIDFIYGVINWKEMADQLTADELLLEIDQALELGSELELQAEPTLRPADPVTDWADSPAHESADDGTGAEQGFNDFAGEFSDTYGDDFASLTALDSGAEKGTRMPDFSQFGLGDDDEEYDEDEGEGELAGYNFASLADYIEAPTKKAIDLTGLEPLPETEHVEEPDYGAADFGPEPVAEAEPEPAIEAAPSFEPVAPVAELVAEDDDFVDDLPDDAGLHDCLAAARELARAADSTEDRSRNALYAAVSRAYDFSLAAQAAPDDYAELIAESGLTVQDRAPMTPVVKLVFGHDYDKTRLTEYAAVLTHAHRLQLERGSLSRFLGEVEGGVKAVVKAERRLRREEQGKPVEDAAAVREALAQQLRALDAISLEHLDGAGPEFALVLIRRDEIGCAEILAEVPEDLAQIERAARKLFG</sequence>
<comment type="caution">
    <text evidence="3">The sequence shown here is derived from an EMBL/GenBank/DDBJ whole genome shotgun (WGS) entry which is preliminary data.</text>
</comment>
<dbReference type="AlphaFoldDB" id="A0A6I4UJ05"/>
<evidence type="ECO:0000313" key="3">
    <source>
        <dbReference type="EMBL" id="MXP37784.1"/>
    </source>
</evidence>
<dbReference type="EMBL" id="JACICE010000001">
    <property type="protein sequence ID" value="MBB3774566.1"/>
    <property type="molecule type" value="Genomic_DNA"/>
</dbReference>
<feature type="compositionally biased region" description="Basic and acidic residues" evidence="1">
    <location>
        <begin position="29"/>
        <end position="42"/>
    </location>
</feature>
<dbReference type="EMBL" id="WTYB01000001">
    <property type="protein sequence ID" value="MXP37784.1"/>
    <property type="molecule type" value="Genomic_DNA"/>
</dbReference>
<dbReference type="Proteomes" id="UP000430021">
    <property type="component" value="Unassembled WGS sequence"/>
</dbReference>
<accession>A0A6I4UJ05</accession>
<evidence type="ECO:0000313" key="5">
    <source>
        <dbReference type="Proteomes" id="UP000548685"/>
    </source>
</evidence>
<feature type="region of interest" description="Disordered" evidence="1">
    <location>
        <begin position="1"/>
        <end position="42"/>
    </location>
</feature>
<protein>
    <submittedName>
        <fullName evidence="3">Uncharacterized protein</fullName>
    </submittedName>
</protein>
<feature type="compositionally biased region" description="Acidic residues" evidence="1">
    <location>
        <begin position="282"/>
        <end position="294"/>
    </location>
</feature>
<name>A0A6I4UJ05_9SPHN</name>
<keyword evidence="5" id="KW-1185">Reference proteome</keyword>
<evidence type="ECO:0000313" key="4">
    <source>
        <dbReference type="Proteomes" id="UP000430021"/>
    </source>
</evidence>
<evidence type="ECO:0000313" key="2">
    <source>
        <dbReference type="EMBL" id="MBB3774566.1"/>
    </source>
</evidence>
<dbReference type="RefSeq" id="WP_160759894.1">
    <property type="nucleotide sequence ID" value="NZ_BAAADZ010000002.1"/>
</dbReference>
<gene>
    <name evidence="2" type="ORF">FHS52_000509</name>
    <name evidence="3" type="ORF">GRI59_04040</name>
</gene>
<feature type="region of interest" description="Disordered" evidence="1">
    <location>
        <begin position="267"/>
        <end position="294"/>
    </location>
</feature>
<dbReference type="Proteomes" id="UP000548685">
    <property type="component" value="Unassembled WGS sequence"/>
</dbReference>
<proteinExistence type="predicted"/>
<evidence type="ECO:0000256" key="1">
    <source>
        <dbReference type="SAM" id="MobiDB-lite"/>
    </source>
</evidence>
<dbReference type="OrthoDB" id="7441080at2"/>
<organism evidence="3 4">
    <name type="scientific">Erythrobacter ramosus</name>
    <dbReference type="NCBI Taxonomy" id="35811"/>
    <lineage>
        <taxon>Bacteria</taxon>
        <taxon>Pseudomonadati</taxon>
        <taxon>Pseudomonadota</taxon>
        <taxon>Alphaproteobacteria</taxon>
        <taxon>Sphingomonadales</taxon>
        <taxon>Erythrobacteraceae</taxon>
        <taxon>Erythrobacter/Porphyrobacter group</taxon>
        <taxon>Erythrobacter</taxon>
    </lineage>
</organism>